<dbReference type="AlphaFoldDB" id="A0A382YWS2"/>
<reference evidence="1" key="1">
    <citation type="submission" date="2018-05" db="EMBL/GenBank/DDBJ databases">
        <authorList>
            <person name="Lanie J.A."/>
            <person name="Ng W.-L."/>
            <person name="Kazmierczak K.M."/>
            <person name="Andrzejewski T.M."/>
            <person name="Davidsen T.M."/>
            <person name="Wayne K.J."/>
            <person name="Tettelin H."/>
            <person name="Glass J.I."/>
            <person name="Rusch D."/>
            <person name="Podicherti R."/>
            <person name="Tsui H.-C.T."/>
            <person name="Winkler M.E."/>
        </authorList>
    </citation>
    <scope>NUCLEOTIDE SEQUENCE</scope>
</reference>
<protein>
    <submittedName>
        <fullName evidence="1">Uncharacterized protein</fullName>
    </submittedName>
</protein>
<proteinExistence type="predicted"/>
<organism evidence="1">
    <name type="scientific">marine metagenome</name>
    <dbReference type="NCBI Taxonomy" id="408172"/>
    <lineage>
        <taxon>unclassified sequences</taxon>
        <taxon>metagenomes</taxon>
        <taxon>ecological metagenomes</taxon>
    </lineage>
</organism>
<feature type="non-terminal residue" evidence="1">
    <location>
        <position position="1"/>
    </location>
</feature>
<accession>A0A382YWS2</accession>
<feature type="non-terminal residue" evidence="1">
    <location>
        <position position="244"/>
    </location>
</feature>
<gene>
    <name evidence="1" type="ORF">METZ01_LOCUS440404</name>
</gene>
<dbReference type="EMBL" id="UINC01179059">
    <property type="protein sequence ID" value="SVD87550.1"/>
    <property type="molecule type" value="Genomic_DNA"/>
</dbReference>
<sequence>MVGAYADGFIGELPDADSTNKVTSYKNNVNDHILEHYEIFVRTTDRLRLTSHQLLYYHTYGDYRLVLNNENRPRFIYRTYNNTVENPSLMDLAGGPTNDYFLNTYLTNETDEVINGVFREIDRAGNLTQDFDRVHWLNRELENEGTGSKFNLPSLGTEAIKVHAFGNASDTLRNALITEMDALTDFWADIHSDLEPTVFSDLNVLTGLTDDELDMDSPPSPIAAILTRAVLSNPEYVSLSGRGL</sequence>
<evidence type="ECO:0000313" key="1">
    <source>
        <dbReference type="EMBL" id="SVD87550.1"/>
    </source>
</evidence>
<name>A0A382YWS2_9ZZZZ</name>